<dbReference type="Proteomes" id="UP001498476">
    <property type="component" value="Unassembled WGS sequence"/>
</dbReference>
<keyword evidence="4 6" id="KW-0472">Membrane</keyword>
<feature type="transmembrane region" description="Helical" evidence="6">
    <location>
        <begin position="118"/>
        <end position="137"/>
    </location>
</feature>
<reference evidence="8 9" key="1">
    <citation type="journal article" date="2025" name="Microbiol. Resour. Announc.">
        <title>Draft genome sequences for Neonectria magnoliae and Neonectria punicea, canker pathogens of Liriodendron tulipifera and Acer saccharum in West Virginia.</title>
        <authorList>
            <person name="Petronek H.M."/>
            <person name="Kasson M.T."/>
            <person name="Metheny A.M."/>
            <person name="Stauder C.M."/>
            <person name="Lovett B."/>
            <person name="Lynch S.C."/>
            <person name="Garnas J.R."/>
            <person name="Kasson L.R."/>
            <person name="Stajich J.E."/>
        </authorList>
    </citation>
    <scope>NUCLEOTIDE SEQUENCE [LARGE SCALE GENOMIC DNA]</scope>
    <source>
        <strain evidence="8 9">NRRL 64653</strain>
    </source>
</reference>
<dbReference type="PANTHER" id="PTHR23502:SF22">
    <property type="entry name" value="MAJOR FACILITATOR SUPERFAMILY (MFS) PROFILE DOMAIN-CONTAINING PROTEIN"/>
    <property type="match status" value="1"/>
</dbReference>
<feature type="transmembrane region" description="Helical" evidence="6">
    <location>
        <begin position="201"/>
        <end position="226"/>
    </location>
</feature>
<dbReference type="PANTHER" id="PTHR23502">
    <property type="entry name" value="MAJOR FACILITATOR SUPERFAMILY"/>
    <property type="match status" value="1"/>
</dbReference>
<feature type="domain" description="Major facilitator superfamily (MFS) profile" evidence="7">
    <location>
        <begin position="74"/>
        <end position="518"/>
    </location>
</feature>
<dbReference type="SUPFAM" id="SSF103473">
    <property type="entry name" value="MFS general substrate transporter"/>
    <property type="match status" value="1"/>
</dbReference>
<feature type="transmembrane region" description="Helical" evidence="6">
    <location>
        <begin position="309"/>
        <end position="334"/>
    </location>
</feature>
<evidence type="ECO:0000313" key="9">
    <source>
        <dbReference type="Proteomes" id="UP001498476"/>
    </source>
</evidence>
<dbReference type="Gene3D" id="1.20.1250.20">
    <property type="entry name" value="MFS general substrate transporter like domains"/>
    <property type="match status" value="1"/>
</dbReference>
<evidence type="ECO:0000256" key="3">
    <source>
        <dbReference type="ARBA" id="ARBA00022989"/>
    </source>
</evidence>
<feature type="transmembrane region" description="Helical" evidence="6">
    <location>
        <begin position="488"/>
        <end position="510"/>
    </location>
</feature>
<feature type="transmembrane region" description="Helical" evidence="6">
    <location>
        <begin position="172"/>
        <end position="194"/>
    </location>
</feature>
<comment type="subcellular location">
    <subcellularLocation>
        <location evidence="1">Membrane</location>
        <topology evidence="1">Multi-pass membrane protein</topology>
    </subcellularLocation>
</comment>
<protein>
    <recommendedName>
        <fullName evidence="7">Major facilitator superfamily (MFS) profile domain-containing protein</fullName>
    </recommendedName>
</protein>
<dbReference type="PROSITE" id="PS50850">
    <property type="entry name" value="MFS"/>
    <property type="match status" value="1"/>
</dbReference>
<comment type="caution">
    <text evidence="8">The sequence shown here is derived from an EMBL/GenBank/DDBJ whole genome shotgun (WGS) entry which is preliminary data.</text>
</comment>
<evidence type="ECO:0000256" key="1">
    <source>
        <dbReference type="ARBA" id="ARBA00004141"/>
    </source>
</evidence>
<proteinExistence type="predicted"/>
<feature type="transmembrane region" description="Helical" evidence="6">
    <location>
        <begin position="460"/>
        <end position="476"/>
    </location>
</feature>
<feature type="transmembrane region" description="Helical" evidence="6">
    <location>
        <begin position="232"/>
        <end position="251"/>
    </location>
</feature>
<feature type="transmembrane region" description="Helical" evidence="6">
    <location>
        <begin position="354"/>
        <end position="374"/>
    </location>
</feature>
<dbReference type="Pfam" id="PF07690">
    <property type="entry name" value="MFS_1"/>
    <property type="match status" value="1"/>
</dbReference>
<keyword evidence="5" id="KW-0325">Glycoprotein</keyword>
<name>A0ABR1HI09_9HYPO</name>
<evidence type="ECO:0000256" key="4">
    <source>
        <dbReference type="ARBA" id="ARBA00023136"/>
    </source>
</evidence>
<dbReference type="InterPro" id="IPR011701">
    <property type="entry name" value="MFS"/>
</dbReference>
<evidence type="ECO:0000256" key="5">
    <source>
        <dbReference type="ARBA" id="ARBA00023180"/>
    </source>
</evidence>
<keyword evidence="2 6" id="KW-0812">Transmembrane</keyword>
<evidence type="ECO:0000259" key="7">
    <source>
        <dbReference type="PROSITE" id="PS50850"/>
    </source>
</evidence>
<dbReference type="InterPro" id="IPR036259">
    <property type="entry name" value="MFS_trans_sf"/>
</dbReference>
<feature type="transmembrane region" description="Helical" evidence="6">
    <location>
        <begin position="142"/>
        <end position="166"/>
    </location>
</feature>
<accession>A0ABR1HI09</accession>
<sequence>MDEKSGSTHLEGGPVGMVKALPDGIRRDAGLVLDTEGLDGQLSLKVAADGHTVLLPQPTDDASDPLNWSWRRKHLLLLSVAWAALCTDFTAAAGTAIIFNQAGEWHISPNRANDPNAILVLFNGLGGLIWVPLSSIWGRAPVLFWTTIAGLAVNIGAAAAPTYAVYFGLRVLSGLFLTSGQTMTIAFLKDLFFFHERARKIGLWAVLYIASPYLGPCLANFVISGTHHWPDIFWMCSGVVGVQLLLVLAFVDETWYNRDLPDSEQPTRQRGVVGRLMRLTGIWQIQHHGYFPDTIPVCKRFFATITKPAFALICFSYFLTFAWAIGINISTNLLFFRPKEAGGSYGYSTRTIGYLYFANIVGVFLGEIFGHFFNDFMAHRYVKQHKGIFEAEVRLWTIYISIIFMVPALILLGQAFEKALSVVAVIFGLGIFAFGVMTMSVSVLAYALDSYPNAPAEVSCWLNFARTAGGFAVGYFQEPWLERVGADASFGTQAGIVAFSAIPVVLVHVYGASMRQKHGPLD</sequence>
<organism evidence="8 9">
    <name type="scientific">Neonectria punicea</name>
    <dbReference type="NCBI Taxonomy" id="979145"/>
    <lineage>
        <taxon>Eukaryota</taxon>
        <taxon>Fungi</taxon>
        <taxon>Dikarya</taxon>
        <taxon>Ascomycota</taxon>
        <taxon>Pezizomycotina</taxon>
        <taxon>Sordariomycetes</taxon>
        <taxon>Hypocreomycetidae</taxon>
        <taxon>Hypocreales</taxon>
        <taxon>Nectriaceae</taxon>
        <taxon>Neonectria</taxon>
    </lineage>
</organism>
<feature type="transmembrane region" description="Helical" evidence="6">
    <location>
        <begin position="75"/>
        <end position="98"/>
    </location>
</feature>
<keyword evidence="9" id="KW-1185">Reference proteome</keyword>
<dbReference type="EMBL" id="JAZAVJ010000027">
    <property type="protein sequence ID" value="KAK7420792.1"/>
    <property type="molecule type" value="Genomic_DNA"/>
</dbReference>
<evidence type="ECO:0000313" key="8">
    <source>
        <dbReference type="EMBL" id="KAK7420792.1"/>
    </source>
</evidence>
<feature type="transmembrane region" description="Helical" evidence="6">
    <location>
        <begin position="395"/>
        <end position="416"/>
    </location>
</feature>
<gene>
    <name evidence="8" type="ORF">QQX98_002596</name>
</gene>
<dbReference type="InterPro" id="IPR020846">
    <property type="entry name" value="MFS_dom"/>
</dbReference>
<evidence type="ECO:0000256" key="2">
    <source>
        <dbReference type="ARBA" id="ARBA00022692"/>
    </source>
</evidence>
<evidence type="ECO:0000256" key="6">
    <source>
        <dbReference type="SAM" id="Phobius"/>
    </source>
</evidence>
<keyword evidence="3 6" id="KW-1133">Transmembrane helix</keyword>
<feature type="transmembrane region" description="Helical" evidence="6">
    <location>
        <begin position="422"/>
        <end position="448"/>
    </location>
</feature>